<evidence type="ECO:0000313" key="2">
    <source>
        <dbReference type="EMBL" id="MUG33322.1"/>
    </source>
</evidence>
<proteinExistence type="predicted"/>
<organism evidence="2 3">
    <name type="scientific">Psychrobacter sanguinis</name>
    <dbReference type="NCBI Taxonomy" id="861445"/>
    <lineage>
        <taxon>Bacteria</taxon>
        <taxon>Pseudomonadati</taxon>
        <taxon>Pseudomonadota</taxon>
        <taxon>Gammaproteobacteria</taxon>
        <taxon>Moraxellales</taxon>
        <taxon>Moraxellaceae</taxon>
        <taxon>Psychrobacter</taxon>
    </lineage>
</organism>
<feature type="domain" description="Endonuclease GajA/Old nuclease/RecF-like AAA" evidence="1">
    <location>
        <begin position="6"/>
        <end position="579"/>
    </location>
</feature>
<dbReference type="Gene3D" id="3.40.50.300">
    <property type="entry name" value="P-loop containing nucleotide triphosphate hydrolases"/>
    <property type="match status" value="1"/>
</dbReference>
<dbReference type="Proteomes" id="UP000442109">
    <property type="component" value="Unassembled WGS sequence"/>
</dbReference>
<dbReference type="InterPro" id="IPR041685">
    <property type="entry name" value="AAA_GajA/Old/RecF-like"/>
</dbReference>
<sequence>MRLSFMKITQVSLTNFRSFKDTQVIDLAPVTLMFGPNSAGKSSIFSALFYIQQILDKKQCDPMYIDALNKKYVGGFKNLVHKRNLDSTIKIKIKYELGTEPSRSYTYLYPLIEKDLDIKLESPVKKAISISTEFEIAWSKINNKAYIKSYTVEFDDSKIAKIESNEGSQAYITFLNYIHPLLLPANHDEWLKGEESSNNPVHPYNRLEIYGQDVMDERVQKSNEQLLEQVDMDKFTSGLLLSEILDSGLNETEISLLAKIFTGYKHLVENGDMELEQYERYLNSEEPICIRFSTTEVADIFYVSKLHDLINSSEWDEDKYIKIQAHHEYDFLHNPIEIFDVKDIGALPPLGRKLFNSLDLDDVKKSEIVSELLSDVLVAPLDNLLAILKKSISIGPIRKIIDANYQPLPYIEQKDWFDGSAAWSYLEKADLDTLKKIHTWMSDEDKLNLGYGIALKEVQSITKTFDINKADSKTNQDNKLEVKIHNESNFIDSKEEKTYRYSIIDKFNQIPVTPSEVGTGVSQLMPLIIAAVSQEGGIVACEQPELHLHPRIQVAIADLLTQNIDKVNYLVETHSEHLILRLLKRIRQHTDNELPEGLEFIKKNDVAIIYLEPTENGVIANKIGITEDGEFTDNWPHGFFSERRQELM</sequence>
<dbReference type="EMBL" id="WFKQ01000014">
    <property type="protein sequence ID" value="MUG33322.1"/>
    <property type="molecule type" value="Genomic_DNA"/>
</dbReference>
<name>A0A844M2X8_9GAMM</name>
<keyword evidence="3" id="KW-1185">Reference proteome</keyword>
<dbReference type="OrthoDB" id="3322489at2"/>
<dbReference type="SUPFAM" id="SSF52540">
    <property type="entry name" value="P-loop containing nucleoside triphosphate hydrolases"/>
    <property type="match status" value="1"/>
</dbReference>
<dbReference type="InterPro" id="IPR027417">
    <property type="entry name" value="P-loop_NTPase"/>
</dbReference>
<evidence type="ECO:0000313" key="3">
    <source>
        <dbReference type="Proteomes" id="UP000442109"/>
    </source>
</evidence>
<comment type="caution">
    <text evidence="2">The sequence shown here is derived from an EMBL/GenBank/DDBJ whole genome shotgun (WGS) entry which is preliminary data.</text>
</comment>
<reference evidence="2 3" key="1">
    <citation type="journal article" date="2019" name="PLoS ONE">
        <title>Pup mortality in New Zealand sea lions (Phocarctos hookeri) at Enderby Island, Auckland Islands, 2013-18.</title>
        <authorList>
            <person name="Michael S.A."/>
            <person name="Hayman D.T.S."/>
            <person name="Gray R."/>
            <person name="Zhang J."/>
            <person name="Rogers L."/>
            <person name="Roe W.D."/>
        </authorList>
    </citation>
    <scope>NUCLEOTIDE SEQUENCE [LARGE SCALE GENOMIC DNA]</scope>
    <source>
        <strain evidence="2 3">SM868</strain>
    </source>
</reference>
<evidence type="ECO:0000259" key="1">
    <source>
        <dbReference type="Pfam" id="PF13175"/>
    </source>
</evidence>
<dbReference type="Pfam" id="PF13175">
    <property type="entry name" value="AAA_15"/>
    <property type="match status" value="1"/>
</dbReference>
<dbReference type="AlphaFoldDB" id="A0A844M2X8"/>
<gene>
    <name evidence="2" type="ORF">GB996_11075</name>
</gene>
<accession>A0A844M2X8</accession>
<dbReference type="InterPro" id="IPR051396">
    <property type="entry name" value="Bact_Antivir_Def_Nuclease"/>
</dbReference>
<dbReference type="PANTHER" id="PTHR43581:SF2">
    <property type="entry name" value="EXCINUCLEASE ATPASE SUBUNIT"/>
    <property type="match status" value="1"/>
</dbReference>
<protein>
    <submittedName>
        <fullName evidence="2">DUF3696 domain-containing protein</fullName>
    </submittedName>
</protein>
<dbReference type="PANTHER" id="PTHR43581">
    <property type="entry name" value="ATP/GTP PHOSPHATASE"/>
    <property type="match status" value="1"/>
</dbReference>